<keyword evidence="3 7" id="KW-0812">Transmembrane</keyword>
<feature type="transmembrane region" description="Helical" evidence="7">
    <location>
        <begin position="412"/>
        <end position="434"/>
    </location>
</feature>
<dbReference type="PANTHER" id="PTHR30572">
    <property type="entry name" value="MEMBRANE COMPONENT OF TRANSPORTER-RELATED"/>
    <property type="match status" value="1"/>
</dbReference>
<evidence type="ECO:0000256" key="3">
    <source>
        <dbReference type="ARBA" id="ARBA00022692"/>
    </source>
</evidence>
<gene>
    <name evidence="9" type="ORF">SAMN05216251_1117</name>
</gene>
<dbReference type="Pfam" id="PF02687">
    <property type="entry name" value="FtsX"/>
    <property type="match status" value="2"/>
</dbReference>
<evidence type="ECO:0000256" key="1">
    <source>
        <dbReference type="ARBA" id="ARBA00004651"/>
    </source>
</evidence>
<feature type="transmembrane region" description="Helical" evidence="7">
    <location>
        <begin position="147"/>
        <end position="170"/>
    </location>
</feature>
<dbReference type="InterPro" id="IPR050250">
    <property type="entry name" value="Macrolide_Exporter_MacB"/>
</dbReference>
<dbReference type="RefSeq" id="WP_093714850.1">
    <property type="nucleotide sequence ID" value="NZ_FONG01000011.1"/>
</dbReference>
<feature type="transmembrane region" description="Helical" evidence="7">
    <location>
        <begin position="102"/>
        <end position="127"/>
    </location>
</feature>
<feature type="transmembrane region" description="Helical" evidence="7">
    <location>
        <begin position="376"/>
        <end position="400"/>
    </location>
</feature>
<evidence type="ECO:0000259" key="8">
    <source>
        <dbReference type="Pfam" id="PF02687"/>
    </source>
</evidence>
<dbReference type="AlphaFoldDB" id="A0A1I2HFN0"/>
<keyword evidence="4 7" id="KW-1133">Transmembrane helix</keyword>
<feature type="transmembrane region" description="Helical" evidence="7">
    <location>
        <begin position="56"/>
        <end position="81"/>
    </location>
</feature>
<dbReference type="PANTHER" id="PTHR30572:SF4">
    <property type="entry name" value="ABC TRANSPORTER PERMEASE YTRF"/>
    <property type="match status" value="1"/>
</dbReference>
<proteinExistence type="inferred from homology"/>
<evidence type="ECO:0000256" key="2">
    <source>
        <dbReference type="ARBA" id="ARBA00022475"/>
    </source>
</evidence>
<evidence type="ECO:0000313" key="10">
    <source>
        <dbReference type="Proteomes" id="UP000199323"/>
    </source>
</evidence>
<feature type="transmembrane region" description="Helical" evidence="7">
    <location>
        <begin position="200"/>
        <end position="221"/>
    </location>
</feature>
<keyword evidence="2" id="KW-1003">Cell membrane</keyword>
<evidence type="ECO:0000256" key="7">
    <source>
        <dbReference type="SAM" id="Phobius"/>
    </source>
</evidence>
<reference evidence="9 10" key="1">
    <citation type="submission" date="2016-10" db="EMBL/GenBank/DDBJ databases">
        <authorList>
            <person name="de Groot N.N."/>
        </authorList>
    </citation>
    <scope>NUCLEOTIDE SEQUENCE [LARGE SCALE GENOMIC DNA]</scope>
    <source>
        <strain evidence="9 10">CGMCC 4.3510</strain>
    </source>
</reference>
<feature type="transmembrane region" description="Helical" evidence="7">
    <location>
        <begin position="241"/>
        <end position="265"/>
    </location>
</feature>
<dbReference type="GO" id="GO:0022857">
    <property type="term" value="F:transmembrane transporter activity"/>
    <property type="evidence" value="ECO:0007669"/>
    <property type="project" value="TreeGrafter"/>
</dbReference>
<name>A0A1I2HFN0_9ACTN</name>
<dbReference type="InterPro" id="IPR003838">
    <property type="entry name" value="ABC3_permease_C"/>
</dbReference>
<evidence type="ECO:0000256" key="4">
    <source>
        <dbReference type="ARBA" id="ARBA00022989"/>
    </source>
</evidence>
<comment type="similarity">
    <text evidence="6">Belongs to the ABC-4 integral membrane protein family.</text>
</comment>
<dbReference type="STRING" id="380248.SAMN05216251_1117"/>
<keyword evidence="5 7" id="KW-0472">Membrane</keyword>
<feature type="transmembrane region" description="Helical" evidence="7">
    <location>
        <begin position="323"/>
        <end position="345"/>
    </location>
</feature>
<dbReference type="Proteomes" id="UP000199323">
    <property type="component" value="Unassembled WGS sequence"/>
</dbReference>
<protein>
    <submittedName>
        <fullName evidence="9">Putative ABC transport system permease protein</fullName>
    </submittedName>
</protein>
<dbReference type="EMBL" id="FONG01000011">
    <property type="protein sequence ID" value="SFF29075.1"/>
    <property type="molecule type" value="Genomic_DNA"/>
</dbReference>
<dbReference type="OrthoDB" id="3223244at2"/>
<sequence length="452" mass="45133">MATGLARASVAHRRGSFVAAFLAVFLGAVILMSFASLLDTAGGDGVGKTDRNTLTIMASVVGGWGVLVVASAVATTLAVAARQRAGELALLRSLGATPGQSVRLVVGETALVALAGVVLALPFGYGGGWTLLRLLQNSGQVRDGVDFAFGASALAVGAGGTLLAALAASFGTARRAARRRAVEAHRQASAGGRHTSRFRLIAGLVLVVAGASCAVVTATSLDGSKIDSQSVAGEGAILTGIGFALLAPVLVRAVTAAAAPLLGLLGSPGTLGVLAVRQRFQRAATAVMPIVLCTAISTGTLTMQAVWNSAHPQLSADDKGTAILNYVVVGMLAVFAAVMLVNLVVAETTARRAEFAQLRLAGATPRQVLRQVTAETALMLVTGLLFGTLAAVASAVPYSLAVTGDALPSSAVGIHAAVVAGVAVLALGAALAAARRTGRTPMTTALRPAVAA</sequence>
<evidence type="ECO:0000256" key="6">
    <source>
        <dbReference type="ARBA" id="ARBA00038076"/>
    </source>
</evidence>
<organism evidence="9 10">
    <name type="scientific">Actinacidiphila alni</name>
    <dbReference type="NCBI Taxonomy" id="380248"/>
    <lineage>
        <taxon>Bacteria</taxon>
        <taxon>Bacillati</taxon>
        <taxon>Actinomycetota</taxon>
        <taxon>Actinomycetes</taxon>
        <taxon>Kitasatosporales</taxon>
        <taxon>Streptomycetaceae</taxon>
        <taxon>Actinacidiphila</taxon>
    </lineage>
</organism>
<feature type="transmembrane region" description="Helical" evidence="7">
    <location>
        <begin position="286"/>
        <end position="307"/>
    </location>
</feature>
<evidence type="ECO:0000313" key="9">
    <source>
        <dbReference type="EMBL" id="SFF29075.1"/>
    </source>
</evidence>
<dbReference type="GO" id="GO:0005886">
    <property type="term" value="C:plasma membrane"/>
    <property type="evidence" value="ECO:0007669"/>
    <property type="project" value="UniProtKB-SubCell"/>
</dbReference>
<feature type="domain" description="ABC3 transporter permease C-terminal" evidence="8">
    <location>
        <begin position="65"/>
        <end position="178"/>
    </location>
</feature>
<accession>A0A1I2HFN0</accession>
<comment type="subcellular location">
    <subcellularLocation>
        <location evidence="1">Cell membrane</location>
        <topology evidence="1">Multi-pass membrane protein</topology>
    </subcellularLocation>
</comment>
<keyword evidence="10" id="KW-1185">Reference proteome</keyword>
<feature type="domain" description="ABC3 transporter permease C-terminal" evidence="8">
    <location>
        <begin position="327"/>
        <end position="435"/>
    </location>
</feature>
<feature type="transmembrane region" description="Helical" evidence="7">
    <location>
        <begin position="17"/>
        <end position="36"/>
    </location>
</feature>
<evidence type="ECO:0000256" key="5">
    <source>
        <dbReference type="ARBA" id="ARBA00023136"/>
    </source>
</evidence>